<keyword evidence="4" id="KW-0645">Protease</keyword>
<sequence>MTIEYHRLLRALPRYRWWKPILAVLIGYSMYFAASLVWQEGVLTVVQAVGGASARAQLVKAVTQDQQNASQPLVLLFTLGSLATMLPSVILAVRLVGLGTAGQLTSVVGRLRWRWMASCVVPALVYMGLTLGLGYVVPVSWQGGASANGALVPVSSVVVSLVIIVLLVPLQAAGEEFAFRGLGLQAFGSWFRWPVVGIVVPTVGFAFAHSYNIWGRIDVAALGVSFAYLTWRTGGLEAGIVAHVVNNVVVFGLAAPFATSQQSDGSVGGALISIVASAAYVGMIEFQLRRRHPARTAPGLSTGTASAPPVVGGAS</sequence>
<keyword evidence="2" id="KW-0472">Membrane</keyword>
<proteinExistence type="predicted"/>
<dbReference type="OrthoDB" id="2680086at2"/>
<feature type="transmembrane region" description="Helical" evidence="2">
    <location>
        <begin position="73"/>
        <end position="95"/>
    </location>
</feature>
<keyword evidence="4" id="KW-0378">Hydrolase</keyword>
<dbReference type="RefSeq" id="WP_121371225.1">
    <property type="nucleotide sequence ID" value="NZ_RBKS01000001.1"/>
</dbReference>
<name>A0A495IM74_9MICO</name>
<dbReference type="GO" id="GO:0080120">
    <property type="term" value="P:CAAX-box protein maturation"/>
    <property type="evidence" value="ECO:0007669"/>
    <property type="project" value="UniProtKB-ARBA"/>
</dbReference>
<feature type="transmembrane region" description="Helical" evidence="2">
    <location>
        <begin position="190"/>
        <end position="207"/>
    </location>
</feature>
<feature type="transmembrane region" description="Helical" evidence="2">
    <location>
        <begin position="238"/>
        <end position="259"/>
    </location>
</feature>
<comment type="caution">
    <text evidence="4">The sequence shown here is derived from an EMBL/GenBank/DDBJ whole genome shotgun (WGS) entry which is preliminary data.</text>
</comment>
<feature type="region of interest" description="Disordered" evidence="1">
    <location>
        <begin position="295"/>
        <end position="315"/>
    </location>
</feature>
<gene>
    <name evidence="4" type="ORF">C8E83_3390</name>
</gene>
<dbReference type="GO" id="GO:0006508">
    <property type="term" value="P:proteolysis"/>
    <property type="evidence" value="ECO:0007669"/>
    <property type="project" value="UniProtKB-KW"/>
</dbReference>
<keyword evidence="2" id="KW-1133">Transmembrane helix</keyword>
<dbReference type="AlphaFoldDB" id="A0A495IM74"/>
<feature type="transmembrane region" description="Helical" evidence="2">
    <location>
        <begin position="21"/>
        <end position="38"/>
    </location>
</feature>
<dbReference type="GO" id="GO:0004175">
    <property type="term" value="F:endopeptidase activity"/>
    <property type="evidence" value="ECO:0007669"/>
    <property type="project" value="UniProtKB-ARBA"/>
</dbReference>
<keyword evidence="5" id="KW-1185">Reference proteome</keyword>
<evidence type="ECO:0000313" key="5">
    <source>
        <dbReference type="Proteomes" id="UP000280008"/>
    </source>
</evidence>
<evidence type="ECO:0000256" key="1">
    <source>
        <dbReference type="SAM" id="MobiDB-lite"/>
    </source>
</evidence>
<dbReference type="InterPro" id="IPR003675">
    <property type="entry name" value="Rce1/LyrA-like_dom"/>
</dbReference>
<evidence type="ECO:0000313" key="4">
    <source>
        <dbReference type="EMBL" id="RKR76225.1"/>
    </source>
</evidence>
<feature type="transmembrane region" description="Helical" evidence="2">
    <location>
        <begin position="213"/>
        <end position="231"/>
    </location>
</feature>
<feature type="transmembrane region" description="Helical" evidence="2">
    <location>
        <begin position="115"/>
        <end position="137"/>
    </location>
</feature>
<dbReference type="Pfam" id="PF02517">
    <property type="entry name" value="Rce1-like"/>
    <property type="match status" value="1"/>
</dbReference>
<feature type="domain" description="CAAX prenyl protease 2/Lysostaphin resistance protein A-like" evidence="3">
    <location>
        <begin position="160"/>
        <end position="249"/>
    </location>
</feature>
<feature type="transmembrane region" description="Helical" evidence="2">
    <location>
        <begin position="149"/>
        <end position="170"/>
    </location>
</feature>
<protein>
    <submittedName>
        <fullName evidence="4">Membrane protease YdiL (CAAX protease family)</fullName>
    </submittedName>
</protein>
<accession>A0A495IM74</accession>
<dbReference type="Proteomes" id="UP000280008">
    <property type="component" value="Unassembled WGS sequence"/>
</dbReference>
<keyword evidence="2" id="KW-0812">Transmembrane</keyword>
<dbReference type="EMBL" id="RBKS01000001">
    <property type="protein sequence ID" value="RKR76225.1"/>
    <property type="molecule type" value="Genomic_DNA"/>
</dbReference>
<organism evidence="4 5">
    <name type="scientific">Frondihabitans australicus</name>
    <dbReference type="NCBI Taxonomy" id="386892"/>
    <lineage>
        <taxon>Bacteria</taxon>
        <taxon>Bacillati</taxon>
        <taxon>Actinomycetota</taxon>
        <taxon>Actinomycetes</taxon>
        <taxon>Micrococcales</taxon>
        <taxon>Microbacteriaceae</taxon>
        <taxon>Frondihabitans</taxon>
    </lineage>
</organism>
<reference evidence="4 5" key="1">
    <citation type="submission" date="2018-10" db="EMBL/GenBank/DDBJ databases">
        <title>Sequencing the genomes of 1000 actinobacteria strains.</title>
        <authorList>
            <person name="Klenk H.-P."/>
        </authorList>
    </citation>
    <scope>NUCLEOTIDE SEQUENCE [LARGE SCALE GENOMIC DNA]</scope>
    <source>
        <strain evidence="4 5">DSM 17894</strain>
    </source>
</reference>
<evidence type="ECO:0000259" key="3">
    <source>
        <dbReference type="Pfam" id="PF02517"/>
    </source>
</evidence>
<feature type="transmembrane region" description="Helical" evidence="2">
    <location>
        <begin position="265"/>
        <end position="286"/>
    </location>
</feature>
<evidence type="ECO:0000256" key="2">
    <source>
        <dbReference type="SAM" id="Phobius"/>
    </source>
</evidence>